<feature type="compositionally biased region" description="Polar residues" evidence="1">
    <location>
        <begin position="511"/>
        <end position="552"/>
    </location>
</feature>
<reference evidence="4" key="1">
    <citation type="submission" date="2017-10" db="EMBL/GenBank/DDBJ databases">
        <authorList>
            <person name="Kravchenko I.K."/>
            <person name="Grouzdev D.S."/>
        </authorList>
    </citation>
    <scope>NUCLEOTIDE SEQUENCE [LARGE SCALE GENOMIC DNA]</scope>
    <source>
        <strain evidence="4">B2</strain>
    </source>
</reference>
<protein>
    <recommendedName>
        <fullName evidence="2">TniQ domain-containing protein</fullName>
    </recommendedName>
</protein>
<feature type="compositionally biased region" description="Polar residues" evidence="1">
    <location>
        <begin position="607"/>
        <end position="616"/>
    </location>
</feature>
<feature type="compositionally biased region" description="Low complexity" evidence="1">
    <location>
        <begin position="597"/>
        <end position="606"/>
    </location>
</feature>
<dbReference type="Proteomes" id="UP000225379">
    <property type="component" value="Unassembled WGS sequence"/>
</dbReference>
<dbReference type="Pfam" id="PF06527">
    <property type="entry name" value="TniQ"/>
    <property type="match status" value="1"/>
</dbReference>
<feature type="region of interest" description="Disordered" evidence="1">
    <location>
        <begin position="490"/>
        <end position="552"/>
    </location>
</feature>
<gene>
    <name evidence="3" type="ORF">CRT60_03420</name>
</gene>
<proteinExistence type="predicted"/>
<accession>A0A2B8BCG9</accession>
<evidence type="ECO:0000313" key="4">
    <source>
        <dbReference type="Proteomes" id="UP000225379"/>
    </source>
</evidence>
<dbReference type="OrthoDB" id="6917259at2"/>
<organism evidence="3 4">
    <name type="scientific">Azospirillum palustre</name>
    <dbReference type="NCBI Taxonomy" id="2044885"/>
    <lineage>
        <taxon>Bacteria</taxon>
        <taxon>Pseudomonadati</taxon>
        <taxon>Pseudomonadota</taxon>
        <taxon>Alphaproteobacteria</taxon>
        <taxon>Rhodospirillales</taxon>
        <taxon>Azospirillaceae</taxon>
        <taxon>Azospirillum</taxon>
    </lineage>
</organism>
<dbReference type="AlphaFoldDB" id="A0A2B8BCG9"/>
<feature type="compositionally biased region" description="Basic and acidic residues" evidence="1">
    <location>
        <begin position="16"/>
        <end position="29"/>
    </location>
</feature>
<feature type="region of interest" description="Disordered" evidence="1">
    <location>
        <begin position="1"/>
        <end position="31"/>
    </location>
</feature>
<name>A0A2B8BCG9_9PROT</name>
<evidence type="ECO:0000256" key="1">
    <source>
        <dbReference type="SAM" id="MobiDB-lite"/>
    </source>
</evidence>
<feature type="region of interest" description="Disordered" evidence="1">
    <location>
        <begin position="597"/>
        <end position="626"/>
    </location>
</feature>
<comment type="caution">
    <text evidence="3">The sequence shown here is derived from an EMBL/GenBank/DDBJ whole genome shotgun (WGS) entry which is preliminary data.</text>
</comment>
<sequence length="626" mass="68436">MAPSPSLPDTGPFPVERLERGRPTGERWATDPVPFPDELFSSWLARMAHANAMGPDSFLTHLRLKSRIALTDPDREQAPRLIAYLERQTGHRGRIGPLQRFAHPIGRPWAGAVVAPRFCPLCWREDASPYLPWLWRVDVAAVCVRHNRFLHDRCPRCLAELVPLHGSARRPLWRCHGCGSDLRTVPAAKAPRTVVRGQQLLEDLTVLAEDIDRPELIEHALTAFRALNGKPDDPAWILRQRLHAVGASLAAAHGVLAASATGATRTLLLRLLTGGSLDALDTTVLLPARCWPSIEEAMRPPQQRRRPVGADRSALVGAYAQVWSRITPARALAIGLTSDVRSAPVTEVRSATVADVKAAAQLLDRRSAAGSEIKSWMGVINGWLTSPRTHLTIGTIDTRVVQLALFVDAILTVLVVEAALEDQLPTFLRVLRQAVHRRCLLAGAQAMDTGVSPNRVVLFEAAGWRRHGQAAYCFACDLLMAPHHGPPVHMRHGLLEGGPAAQRPGGRKLRSQAQTRSPPRSAISRTTPALASCSTSRCTPRSDNPQRPFNSPATRLMVKAGRSCSQSSTSGRRELLRRGVAASRASQCSCIRSSWRSRSSSCATRSGMLSRTQRVQAPSVPARARR</sequence>
<evidence type="ECO:0000313" key="3">
    <source>
        <dbReference type="EMBL" id="PGH59044.1"/>
    </source>
</evidence>
<feature type="domain" description="TniQ" evidence="2">
    <location>
        <begin position="32"/>
        <end position="150"/>
    </location>
</feature>
<dbReference type="EMBL" id="PDKW01000037">
    <property type="protein sequence ID" value="PGH59044.1"/>
    <property type="molecule type" value="Genomic_DNA"/>
</dbReference>
<evidence type="ECO:0000259" key="2">
    <source>
        <dbReference type="Pfam" id="PF06527"/>
    </source>
</evidence>
<keyword evidence="4" id="KW-1185">Reference proteome</keyword>
<dbReference type="InterPro" id="IPR009492">
    <property type="entry name" value="TniQ"/>
</dbReference>